<dbReference type="FunFam" id="3.30.1520.10:FF:000037">
    <property type="entry name" value="Sorting nexin mvp-1"/>
    <property type="match status" value="1"/>
</dbReference>
<evidence type="ECO:0000256" key="6">
    <source>
        <dbReference type="ARBA" id="ARBA00022448"/>
    </source>
</evidence>
<dbReference type="GO" id="GO:0042147">
    <property type="term" value="P:retrograde transport, endosome to Golgi"/>
    <property type="evidence" value="ECO:0007669"/>
    <property type="project" value="InterPro"/>
</dbReference>
<keyword evidence="6" id="KW-0813">Transport</keyword>
<dbReference type="GO" id="GO:0005768">
    <property type="term" value="C:endosome"/>
    <property type="evidence" value="ECO:0007669"/>
    <property type="project" value="TreeGrafter"/>
</dbReference>
<dbReference type="EMBL" id="KZ559669">
    <property type="protein sequence ID" value="PLN74997.1"/>
    <property type="molecule type" value="Genomic_DNA"/>
</dbReference>
<evidence type="ECO:0000256" key="5">
    <source>
        <dbReference type="ARBA" id="ARBA00014268"/>
    </source>
</evidence>
<feature type="compositionally biased region" description="Polar residues" evidence="11">
    <location>
        <begin position="212"/>
        <end position="225"/>
    </location>
</feature>
<evidence type="ECO:0000256" key="2">
    <source>
        <dbReference type="ARBA" id="ARBA00004287"/>
    </source>
</evidence>
<dbReference type="InterPro" id="IPR027417">
    <property type="entry name" value="P-loop_NTPase"/>
</dbReference>
<dbReference type="PANTHER" id="PTHR47554">
    <property type="entry name" value="SORTING NEXIN MVP1"/>
    <property type="match status" value="1"/>
</dbReference>
<comment type="function">
    <text evidence="1">Required for vacuolar protein sorting.</text>
</comment>
<evidence type="ECO:0000256" key="10">
    <source>
        <dbReference type="ARBA" id="ARBA00072009"/>
    </source>
</evidence>
<dbReference type="SMART" id="SM00312">
    <property type="entry name" value="PX"/>
    <property type="match status" value="1"/>
</dbReference>
<proteinExistence type="inferred from homology"/>
<organism evidence="13 14">
    <name type="scientific">Aspergillus taichungensis</name>
    <dbReference type="NCBI Taxonomy" id="482145"/>
    <lineage>
        <taxon>Eukaryota</taxon>
        <taxon>Fungi</taxon>
        <taxon>Dikarya</taxon>
        <taxon>Ascomycota</taxon>
        <taxon>Pezizomycotina</taxon>
        <taxon>Eurotiomycetes</taxon>
        <taxon>Eurotiomycetidae</taxon>
        <taxon>Eurotiales</taxon>
        <taxon>Aspergillaceae</taxon>
        <taxon>Aspergillus</taxon>
        <taxon>Aspergillus subgen. Circumdati</taxon>
    </lineage>
</organism>
<dbReference type="GO" id="GO:0016020">
    <property type="term" value="C:membrane"/>
    <property type="evidence" value="ECO:0007669"/>
    <property type="project" value="UniProtKB-SubCell"/>
</dbReference>
<feature type="compositionally biased region" description="Basic residues" evidence="11">
    <location>
        <begin position="117"/>
        <end position="129"/>
    </location>
</feature>
<feature type="compositionally biased region" description="Polar residues" evidence="11">
    <location>
        <begin position="56"/>
        <end position="79"/>
    </location>
</feature>
<accession>A0A2J5HDT7</accession>
<evidence type="ECO:0000256" key="4">
    <source>
        <dbReference type="ARBA" id="ARBA00010883"/>
    </source>
</evidence>
<evidence type="ECO:0000256" key="7">
    <source>
        <dbReference type="ARBA" id="ARBA00022490"/>
    </source>
</evidence>
<dbReference type="Proteomes" id="UP000235023">
    <property type="component" value="Unassembled WGS sequence"/>
</dbReference>
<evidence type="ECO:0000256" key="8">
    <source>
        <dbReference type="ARBA" id="ARBA00022927"/>
    </source>
</evidence>
<evidence type="ECO:0000256" key="1">
    <source>
        <dbReference type="ARBA" id="ARBA00002474"/>
    </source>
</evidence>
<dbReference type="CDD" id="cd07597">
    <property type="entry name" value="BAR_SNX8"/>
    <property type="match status" value="1"/>
</dbReference>
<dbReference type="Gene3D" id="3.40.50.300">
    <property type="entry name" value="P-loop containing nucleotide triphosphate hydrolases"/>
    <property type="match status" value="1"/>
</dbReference>
<feature type="region of interest" description="Disordered" evidence="11">
    <location>
        <begin position="522"/>
        <end position="570"/>
    </location>
</feature>
<dbReference type="PANTHER" id="PTHR47554:SF1">
    <property type="entry name" value="SORTING NEXIN MVP1"/>
    <property type="match status" value="1"/>
</dbReference>
<feature type="region of interest" description="Disordered" evidence="11">
    <location>
        <begin position="157"/>
        <end position="230"/>
    </location>
</feature>
<dbReference type="InterPro" id="IPR001683">
    <property type="entry name" value="PX_dom"/>
</dbReference>
<dbReference type="InterPro" id="IPR045734">
    <property type="entry name" value="Snx8_BAR_dom"/>
</dbReference>
<feature type="domain" description="PX" evidence="12">
    <location>
        <begin position="1324"/>
        <end position="1439"/>
    </location>
</feature>
<feature type="compositionally biased region" description="Basic and acidic residues" evidence="11">
    <location>
        <begin position="1217"/>
        <end position="1227"/>
    </location>
</feature>
<dbReference type="InterPro" id="IPR035704">
    <property type="entry name" value="SNX8/Mvp1_PX"/>
</dbReference>
<feature type="compositionally biased region" description="Gly residues" evidence="11">
    <location>
        <begin position="1271"/>
        <end position="1297"/>
    </location>
</feature>
<feature type="region of interest" description="Disordered" evidence="11">
    <location>
        <begin position="1144"/>
        <end position="1315"/>
    </location>
</feature>
<dbReference type="GO" id="GO:0032266">
    <property type="term" value="F:phosphatidylinositol-3-phosphate binding"/>
    <property type="evidence" value="ECO:0007669"/>
    <property type="project" value="TreeGrafter"/>
</dbReference>
<evidence type="ECO:0000256" key="3">
    <source>
        <dbReference type="ARBA" id="ARBA00004496"/>
    </source>
</evidence>
<gene>
    <name evidence="13" type="ORF">BDW42DRAFT_189513</name>
</gene>
<evidence type="ECO:0000313" key="13">
    <source>
        <dbReference type="EMBL" id="PLN74997.1"/>
    </source>
</evidence>
<feature type="region of interest" description="Disordered" evidence="11">
    <location>
        <begin position="1"/>
        <end position="132"/>
    </location>
</feature>
<feature type="compositionally biased region" description="Basic and acidic residues" evidence="11">
    <location>
        <begin position="546"/>
        <end position="565"/>
    </location>
</feature>
<feature type="region of interest" description="Disordered" evidence="11">
    <location>
        <begin position="398"/>
        <end position="436"/>
    </location>
</feature>
<evidence type="ECO:0000256" key="11">
    <source>
        <dbReference type="SAM" id="MobiDB-lite"/>
    </source>
</evidence>
<dbReference type="CDD" id="cd06866">
    <property type="entry name" value="PX_SNX8_Mvp1p_like"/>
    <property type="match status" value="1"/>
</dbReference>
<feature type="compositionally biased region" description="Pro residues" evidence="11">
    <location>
        <begin position="1179"/>
        <end position="1193"/>
    </location>
</feature>
<protein>
    <recommendedName>
        <fullName evidence="5">Sorting nexin MVP1</fullName>
    </recommendedName>
    <alternativeName>
        <fullName evidence="10">Sorting nexin mvp1</fullName>
    </alternativeName>
</protein>
<dbReference type="Gene3D" id="1.10.238.10">
    <property type="entry name" value="EF-hand"/>
    <property type="match status" value="1"/>
</dbReference>
<dbReference type="PROSITE" id="PS50195">
    <property type="entry name" value="PX"/>
    <property type="match status" value="1"/>
</dbReference>
<dbReference type="Gene3D" id="3.30.1520.10">
    <property type="entry name" value="Phox-like domain"/>
    <property type="match status" value="1"/>
</dbReference>
<dbReference type="InterPro" id="IPR027267">
    <property type="entry name" value="AH/BAR_dom_sf"/>
</dbReference>
<dbReference type="FunFam" id="1.20.1270.60:FF:000072">
    <property type="entry name" value="Sorting nexin MVP1"/>
    <property type="match status" value="1"/>
</dbReference>
<comment type="subcellular location">
    <subcellularLocation>
        <location evidence="3">Cytoplasm</location>
    </subcellularLocation>
    <subcellularLocation>
        <location evidence="2">Membrane</location>
        <topology evidence="2">Peripheral membrane protein</topology>
        <orientation evidence="2">Cytoplasmic side</orientation>
    </subcellularLocation>
</comment>
<name>A0A2J5HDT7_9EURO</name>
<dbReference type="SUPFAM" id="SSF64268">
    <property type="entry name" value="PX domain"/>
    <property type="match status" value="1"/>
</dbReference>
<dbReference type="Pfam" id="PF19566">
    <property type="entry name" value="Snx8_BAR_dom"/>
    <property type="match status" value="1"/>
</dbReference>
<dbReference type="InterPro" id="IPR028662">
    <property type="entry name" value="SNX8/Mvp1"/>
</dbReference>
<keyword evidence="8" id="KW-0653">Protein transport</keyword>
<dbReference type="OrthoDB" id="10064318at2759"/>
<dbReference type="GO" id="GO:0005829">
    <property type="term" value="C:cytosol"/>
    <property type="evidence" value="ECO:0007669"/>
    <property type="project" value="GOC"/>
</dbReference>
<dbReference type="GO" id="GO:0006623">
    <property type="term" value="P:protein targeting to vacuole"/>
    <property type="evidence" value="ECO:0007669"/>
    <property type="project" value="TreeGrafter"/>
</dbReference>
<dbReference type="InterPro" id="IPR036871">
    <property type="entry name" value="PX_dom_sf"/>
</dbReference>
<evidence type="ECO:0000259" key="12">
    <source>
        <dbReference type="PROSITE" id="PS50195"/>
    </source>
</evidence>
<dbReference type="Gene3D" id="1.20.1270.60">
    <property type="entry name" value="Arfaptin homology (AH) domain/BAR domain"/>
    <property type="match status" value="1"/>
</dbReference>
<keyword evidence="9" id="KW-0472">Membrane</keyword>
<reference evidence="14" key="1">
    <citation type="submission" date="2017-12" db="EMBL/GenBank/DDBJ databases">
        <authorList>
            <consortium name="DOE Joint Genome Institute"/>
            <person name="Mondo S.J."/>
            <person name="Kjaerbolling I."/>
            <person name="Vesth T.C."/>
            <person name="Frisvad J.C."/>
            <person name="Nybo J.L."/>
            <person name="Theobald S."/>
            <person name="Kuo A."/>
            <person name="Bowyer P."/>
            <person name="Matsuda Y."/>
            <person name="Lyhne E.K."/>
            <person name="Kogle M.E."/>
            <person name="Clum A."/>
            <person name="Lipzen A."/>
            <person name="Salamov A."/>
            <person name="Ngan C.Y."/>
            <person name="Daum C."/>
            <person name="Chiniquy J."/>
            <person name="Barry K."/>
            <person name="LaButti K."/>
            <person name="Haridas S."/>
            <person name="Simmons B.A."/>
            <person name="Magnuson J.K."/>
            <person name="Mortensen U.H."/>
            <person name="Larsen T.O."/>
            <person name="Grigoriev I.V."/>
            <person name="Baker S.E."/>
            <person name="Andersen M.R."/>
            <person name="Nordberg H.P."/>
            <person name="Cantor M.N."/>
            <person name="Hua S.X."/>
        </authorList>
    </citation>
    <scope>NUCLEOTIDE SEQUENCE [LARGE SCALE GENOMIC DNA]</scope>
    <source>
        <strain evidence="14">IBT 19404</strain>
    </source>
</reference>
<evidence type="ECO:0000313" key="14">
    <source>
        <dbReference type="Proteomes" id="UP000235023"/>
    </source>
</evidence>
<feature type="compositionally biased region" description="Polar residues" evidence="11">
    <location>
        <begin position="525"/>
        <end position="540"/>
    </location>
</feature>
<comment type="similarity">
    <text evidence="4">Belongs to the sorting nexin family.</text>
</comment>
<keyword evidence="7" id="KW-0963">Cytoplasm</keyword>
<feature type="region of interest" description="Disordered" evidence="11">
    <location>
        <begin position="936"/>
        <end position="964"/>
    </location>
</feature>
<dbReference type="SUPFAM" id="SSF52540">
    <property type="entry name" value="P-loop containing nucleoside triphosphate hydrolases"/>
    <property type="match status" value="1"/>
</dbReference>
<dbReference type="Pfam" id="PF00787">
    <property type="entry name" value="PX"/>
    <property type="match status" value="1"/>
</dbReference>
<feature type="region of interest" description="Disordered" evidence="11">
    <location>
        <begin position="997"/>
        <end position="1042"/>
    </location>
</feature>
<feature type="compositionally biased region" description="Polar residues" evidence="11">
    <location>
        <begin position="194"/>
        <end position="205"/>
    </location>
</feature>
<sequence>MLDHDPNESRRKRRKTDTPAGDSHVEGAPAPHGPQQEQPSRDGDLVAQQPAAENGEPNTTQPEKGSTPAHTSNGAPTTSPKRKMVKLNPNGKLLSSPKGPAPPKGSAAPKGPDDKSKKKRTSARAKPAPKTKVVVLRYGNQVGKLVDDIMAGRTKYAAKPIPIPPKKEHPPQPPKPTHPFFMKKPARKADVSESLASQDSTSVPSTPVPFDRSQNARLAPSNNTDKPFVTFRPRPKFPDAIHPIWPPRDLAHVRGLQGVPDRTHDDTITFRRDERKAKSAAVSIPDHESVLASPLRSPIHDPKQVLRVPDRHLASGPTLQKAVTKQLSSVPGNTAHHAITNLHSSIPTSLNAFDRGDYESSLWAHKYAPTAAEQVLQVTSEVTMLRDWLKHLMVSTVDTGKPSQDSRVKKEEKKRKKQKKSDKMDGFIVSSGDEASEMDEVAAESDDELAGDVTVSAKRTVVRMGDRVPSSKVGDKGRLSNAILLSGPSGSKELGFEVFELNPGNRRSARDIVERVGDMTRNHLSRSQSPDPSSDAAQDTKQNKLMGKEIKAKEPETNKESDPKRGRTQKQSLILLEEADLLFEDDKQFWSGVLTLITQSKRPIIITCNDESLIPVADISLHAILRYRPPSPNVAVDYLLLLAANEGHMVRREAVADLYLSTGRDLRKTIMELNFWCQMALGSEKSGIDWLIDRWPQGADLDADGHPLRVVSLNTYQRYMGWFSRDMLLDHTLDGEVETQQEALSWWRLSVQDSETMKMHHDRSCAAPTSTPAEQHERLRHFSDMADMRSVMDLLSTDCPLDPKMVRHHRYLDPAFLVPDYSSSAVAIGSTFEVLLGRVSRGESPDVESSQAAHVLANVAQPPVAGRPQAPFLAAFQPILRANYVFPIPTGRLAPSFDNSVGPIAEDLAPYIRAIMAFDLRLERYRFQLSGVLSHGKDETKRIRTTRASRAALEGGSKSDTRRERWFPMDANPGLIQSTGGPGWQALLESPSGNFAQRSKSSLFADDPPAGGGGGPMGSSSLFADDEEGTGGGSPWGNHASKRTGRHELVKTLLPDADVPESYVDSYDLVLSAGDRVGSGIGLTSVREILSGSGLTATDQAKILNLVVSGEVDSSTGLGRGEFNVLLALVGLAQEGEDLTLDMVDDRRKKLPTPQSSYFDSLRAKQEPSESGQSQDRPTTPPPPPRTQDPEPSPAQSRRERPTSMGGLESDPWGSPDMHRDHAHTQAEAENPVLNGYGSARSATNAWSNKPGGSLNGGRGHGRIESAPSSGGSGFGWGESFGAPAGGGSRAGLGGFGPSSSDAGESNPRRRSLGMGRLASPLLEELVTITLLPEKEGMFMFQHRNYEVKSARRGSTVVRRYSDFVWLLDCLQKRYPFRQLPLLPPKRLAVNGTHLAADSTSFLEKRRRGLVRFTNALVRHPVLSQEQLVVMFLTVPTELSVWRKQATISVQDEFSGRALPPDLEESLPANLTELFDTVRRGVKRSAEVYIQLCTLLERLAKRNEGLAADQLRFSLALQSLTEVTRETYAVDTNDVPLLNEGIKATARHLTASQSLLEDEARAWEAGMLEDLKRQRDCLVSVRDLFDRRDRYARNNIPQLERRIEGHERRLQELRAGGTGKPGEIEKAEDAIFKHARGVFIRECVRDELVYFQQSQYHISRLHQDWSQERVKYAELQADNWRSLSDQVEGMPLGD</sequence>
<evidence type="ECO:0000256" key="9">
    <source>
        <dbReference type="ARBA" id="ARBA00023136"/>
    </source>
</evidence>
<keyword evidence="14" id="KW-1185">Reference proteome</keyword>